<gene>
    <name evidence="3" type="primary">LOC110747310</name>
</gene>
<evidence type="ECO:0000256" key="1">
    <source>
        <dbReference type="SAM" id="MobiDB-lite"/>
    </source>
</evidence>
<dbReference type="KEGG" id="pavi:110747310"/>
<dbReference type="RefSeq" id="XP_021803198.1">
    <property type="nucleotide sequence ID" value="XM_021947506.1"/>
</dbReference>
<dbReference type="Proteomes" id="UP000515124">
    <property type="component" value="Unplaced"/>
</dbReference>
<protein>
    <submittedName>
        <fullName evidence="3">Uncharacterized protein LOC110747310</fullName>
    </submittedName>
</protein>
<dbReference type="AlphaFoldDB" id="A0A6P5RMT8"/>
<accession>A0A6P5RMT8</accession>
<dbReference type="PANTHER" id="PTHR48475">
    <property type="entry name" value="RIBONUCLEASE H"/>
    <property type="match status" value="1"/>
</dbReference>
<evidence type="ECO:0000313" key="3">
    <source>
        <dbReference type="RefSeq" id="XP_021803198.1"/>
    </source>
</evidence>
<feature type="region of interest" description="Disordered" evidence="1">
    <location>
        <begin position="1"/>
        <end position="22"/>
    </location>
</feature>
<reference evidence="3" key="1">
    <citation type="submission" date="2025-08" db="UniProtKB">
        <authorList>
            <consortium name="RefSeq"/>
        </authorList>
    </citation>
    <scope>IDENTIFICATION</scope>
</reference>
<dbReference type="GO" id="GO:0003676">
    <property type="term" value="F:nucleic acid binding"/>
    <property type="evidence" value="ECO:0007669"/>
    <property type="project" value="InterPro"/>
</dbReference>
<proteinExistence type="predicted"/>
<sequence length="188" mass="21512">MTKDGLAQRRLKAPGYTEPYPSEKPRAWHDLLPKAFWAYRASKRSATGTSPYALTYGHDAIVPMELKIRSLCVTERPGQEKKDYAQAMAQELEDLERSRLDTYNLMRAQKQMAPRAYNKKVKQKTFAEGALVWCAVIPIGTKNPRFGKFFAELGRAIYHRRILGHDAFQLRDGDGERHGLPINGQYLK</sequence>
<keyword evidence="2" id="KW-1185">Reference proteome</keyword>
<feature type="non-terminal residue" evidence="3">
    <location>
        <position position="188"/>
    </location>
</feature>
<dbReference type="InterPro" id="IPR036397">
    <property type="entry name" value="RNaseH_sf"/>
</dbReference>
<evidence type="ECO:0000313" key="2">
    <source>
        <dbReference type="Proteomes" id="UP000515124"/>
    </source>
</evidence>
<dbReference type="PANTHER" id="PTHR48475:SF1">
    <property type="entry name" value="RNASE H TYPE-1 DOMAIN-CONTAINING PROTEIN"/>
    <property type="match status" value="1"/>
</dbReference>
<name>A0A6P5RMT8_PRUAV</name>
<organism evidence="2 3">
    <name type="scientific">Prunus avium</name>
    <name type="common">Cherry</name>
    <name type="synonym">Cerasus avium</name>
    <dbReference type="NCBI Taxonomy" id="42229"/>
    <lineage>
        <taxon>Eukaryota</taxon>
        <taxon>Viridiplantae</taxon>
        <taxon>Streptophyta</taxon>
        <taxon>Embryophyta</taxon>
        <taxon>Tracheophyta</taxon>
        <taxon>Spermatophyta</taxon>
        <taxon>Magnoliopsida</taxon>
        <taxon>eudicotyledons</taxon>
        <taxon>Gunneridae</taxon>
        <taxon>Pentapetalae</taxon>
        <taxon>rosids</taxon>
        <taxon>fabids</taxon>
        <taxon>Rosales</taxon>
        <taxon>Rosaceae</taxon>
        <taxon>Amygdaloideae</taxon>
        <taxon>Amygdaleae</taxon>
        <taxon>Prunus</taxon>
    </lineage>
</organism>
<dbReference type="GeneID" id="110747310"/>
<dbReference type="Gene3D" id="3.30.420.10">
    <property type="entry name" value="Ribonuclease H-like superfamily/Ribonuclease H"/>
    <property type="match status" value="1"/>
</dbReference>